<feature type="compositionally biased region" description="Basic and acidic residues" evidence="4">
    <location>
        <begin position="94"/>
        <end position="106"/>
    </location>
</feature>
<dbReference type="GO" id="GO:0005694">
    <property type="term" value="C:chromosome"/>
    <property type="evidence" value="ECO:0007669"/>
    <property type="project" value="TreeGrafter"/>
</dbReference>
<dbReference type="EC" id="5.6.2.4" evidence="3"/>
<evidence type="ECO:0000256" key="4">
    <source>
        <dbReference type="SAM" id="MobiDB-lite"/>
    </source>
</evidence>
<accession>A0A8H5ZYE7</accession>
<protein>
    <recommendedName>
        <fullName evidence="3">DNA 3'-5' helicase</fullName>
        <ecNumber evidence="3">5.6.2.4</ecNumber>
    </recommendedName>
</protein>
<dbReference type="InterPro" id="IPR027417">
    <property type="entry name" value="P-loop_NTPase"/>
</dbReference>
<evidence type="ECO:0000256" key="2">
    <source>
        <dbReference type="ARBA" id="ARBA00034617"/>
    </source>
</evidence>
<dbReference type="GO" id="GO:0000724">
    <property type="term" value="P:double-strand break repair via homologous recombination"/>
    <property type="evidence" value="ECO:0007669"/>
    <property type="project" value="TreeGrafter"/>
</dbReference>
<dbReference type="GO" id="GO:0043138">
    <property type="term" value="F:3'-5' DNA helicase activity"/>
    <property type="evidence" value="ECO:0007669"/>
    <property type="project" value="UniProtKB-EC"/>
</dbReference>
<feature type="domain" description="Helicase C-terminal" evidence="5">
    <location>
        <begin position="1"/>
        <end position="108"/>
    </location>
</feature>
<dbReference type="PANTHER" id="PTHR13710">
    <property type="entry name" value="DNA HELICASE RECQ FAMILY MEMBER"/>
    <property type="match status" value="1"/>
</dbReference>
<evidence type="ECO:0000313" key="6">
    <source>
        <dbReference type="EMBL" id="KAF5856123.1"/>
    </source>
</evidence>
<sequence>MLQCEVYYSQHVDKPSILHRFTQAETTVIATTSALGMGVDTTDIRSIIHIRVPRTLLDYAQESGRAGRDGHRSKAIITQLAGMTTRAPPPEPEGTAHDELVQEYHTSRPQPLSHQDTRSSDGMAPAGIGEWQRQHMQVQQQAPPRDPATRARLPATVSEEFIEGEAGQ</sequence>
<dbReference type="SMART" id="SM00490">
    <property type="entry name" value="HELICc"/>
    <property type="match status" value="1"/>
</dbReference>
<evidence type="ECO:0000259" key="5">
    <source>
        <dbReference type="PROSITE" id="PS51194"/>
    </source>
</evidence>
<reference evidence="6 7" key="1">
    <citation type="submission" date="2019-04" db="EMBL/GenBank/DDBJ databases">
        <title>Aspergillus burnettii sp. nov., novel species from soil in southeast Queensland.</title>
        <authorList>
            <person name="Gilchrist C.L.M."/>
            <person name="Pitt J.I."/>
            <person name="Lange L."/>
            <person name="Lacey H.J."/>
            <person name="Vuong D."/>
            <person name="Midgley D.J."/>
            <person name="Greenfield P."/>
            <person name="Bradbury M."/>
            <person name="Lacey E."/>
            <person name="Busk P.K."/>
            <person name="Pilgaard B."/>
            <person name="Chooi Y.H."/>
            <person name="Piggott A.M."/>
        </authorList>
    </citation>
    <scope>NUCLEOTIDE SEQUENCE [LARGE SCALE GENOMIC DNA]</scope>
    <source>
        <strain evidence="6 7">FRR 5400</strain>
    </source>
</reference>
<keyword evidence="7" id="KW-1185">Reference proteome</keyword>
<dbReference type="PANTHER" id="PTHR13710:SF154">
    <property type="entry name" value="RECQ HELICASE, PUTATIVE (AFU_ORTHOLOGUE AFUA_6G14720)-RELATED"/>
    <property type="match status" value="1"/>
</dbReference>
<dbReference type="GO" id="GO:0009378">
    <property type="term" value="F:four-way junction helicase activity"/>
    <property type="evidence" value="ECO:0007669"/>
    <property type="project" value="TreeGrafter"/>
</dbReference>
<dbReference type="Proteomes" id="UP000541154">
    <property type="component" value="Unassembled WGS sequence"/>
</dbReference>
<dbReference type="PROSITE" id="PS51194">
    <property type="entry name" value="HELICASE_CTER"/>
    <property type="match status" value="1"/>
</dbReference>
<dbReference type="Pfam" id="PF00271">
    <property type="entry name" value="Helicase_C"/>
    <property type="match status" value="1"/>
</dbReference>
<evidence type="ECO:0000256" key="1">
    <source>
        <dbReference type="ARBA" id="ARBA00005446"/>
    </source>
</evidence>
<feature type="region of interest" description="Disordered" evidence="4">
    <location>
        <begin position="81"/>
        <end position="168"/>
    </location>
</feature>
<organism evidence="6 7">
    <name type="scientific">Petromyces alliaceus</name>
    <name type="common">Aspergillus alliaceus</name>
    <dbReference type="NCBI Taxonomy" id="209559"/>
    <lineage>
        <taxon>Eukaryota</taxon>
        <taxon>Fungi</taxon>
        <taxon>Dikarya</taxon>
        <taxon>Ascomycota</taxon>
        <taxon>Pezizomycotina</taxon>
        <taxon>Eurotiomycetes</taxon>
        <taxon>Eurotiomycetidae</taxon>
        <taxon>Eurotiales</taxon>
        <taxon>Aspergillaceae</taxon>
        <taxon>Aspergillus</taxon>
        <taxon>Aspergillus subgen. Circumdati</taxon>
    </lineage>
</organism>
<gene>
    <name evidence="6" type="ORF">ETB97_007843</name>
</gene>
<proteinExistence type="inferred from homology"/>
<dbReference type="SUPFAM" id="SSF52540">
    <property type="entry name" value="P-loop containing nucleoside triphosphate hydrolases"/>
    <property type="match status" value="1"/>
</dbReference>
<dbReference type="EMBL" id="SPNV01000345">
    <property type="protein sequence ID" value="KAF5856123.1"/>
    <property type="molecule type" value="Genomic_DNA"/>
</dbReference>
<comment type="caution">
    <text evidence="6">The sequence shown here is derived from an EMBL/GenBank/DDBJ whole genome shotgun (WGS) entry which is preliminary data.</text>
</comment>
<dbReference type="GO" id="GO:0005737">
    <property type="term" value="C:cytoplasm"/>
    <property type="evidence" value="ECO:0007669"/>
    <property type="project" value="TreeGrafter"/>
</dbReference>
<dbReference type="InterPro" id="IPR001650">
    <property type="entry name" value="Helicase_C-like"/>
</dbReference>
<comment type="catalytic activity">
    <reaction evidence="2">
        <text>Couples ATP hydrolysis with the unwinding of duplex DNA by translocating in the 3'-5' direction.</text>
        <dbReference type="EC" id="5.6.2.4"/>
    </reaction>
</comment>
<name>A0A8H5ZYE7_PETAA</name>
<dbReference type="AlphaFoldDB" id="A0A8H5ZYE7"/>
<dbReference type="Gene3D" id="3.40.50.300">
    <property type="entry name" value="P-loop containing nucleotide triphosphate hydrolases"/>
    <property type="match status" value="1"/>
</dbReference>
<comment type="similarity">
    <text evidence="1">Belongs to the helicase family. RecQ subfamily.</text>
</comment>
<evidence type="ECO:0000256" key="3">
    <source>
        <dbReference type="ARBA" id="ARBA00034808"/>
    </source>
</evidence>
<evidence type="ECO:0000313" key="7">
    <source>
        <dbReference type="Proteomes" id="UP000541154"/>
    </source>
</evidence>